<gene>
    <name evidence="1" type="ORF">NEF87_001757</name>
</gene>
<organism evidence="1 2">
    <name type="scientific">Candidatus Lokiarchaeum ossiferum</name>
    <dbReference type="NCBI Taxonomy" id="2951803"/>
    <lineage>
        <taxon>Archaea</taxon>
        <taxon>Promethearchaeati</taxon>
        <taxon>Promethearchaeota</taxon>
        <taxon>Promethearchaeia</taxon>
        <taxon>Promethearchaeales</taxon>
        <taxon>Promethearchaeaceae</taxon>
        <taxon>Candidatus Lokiarchaeum</taxon>
    </lineage>
</organism>
<accession>A0ABY6HSW1</accession>
<evidence type="ECO:0000313" key="1">
    <source>
        <dbReference type="EMBL" id="UYP45472.1"/>
    </source>
</evidence>
<reference evidence="1" key="1">
    <citation type="submission" date="2022-09" db="EMBL/GenBank/DDBJ databases">
        <title>Actin cytoskeleton and complex cell architecture in an #Asgard archaeon.</title>
        <authorList>
            <person name="Ponce Toledo R.I."/>
            <person name="Schleper C."/>
            <person name="Rodrigues Oliveira T."/>
            <person name="Wollweber F."/>
            <person name="Xu J."/>
            <person name="Rittmann S."/>
            <person name="Klingl A."/>
            <person name="Pilhofer M."/>
        </authorList>
    </citation>
    <scope>NUCLEOTIDE SEQUENCE</scope>
    <source>
        <strain evidence="1">B-35</strain>
    </source>
</reference>
<sequence length="479" mass="55629">MVILKYNVLGGNATINPQDFMQDFPSLKFLANTKKKYRVFEEETNETWMMVGFQHVPAKGIFLPWIRMYILFKKENITRMDDFFKSNLIKDLVDDYCDFTSIDEQVISYILIVIPRKSQQKFLLNCEISHPWALHSNFADNVENNRVCSSFHLFWQNPSFEEQKGLTANLISQMDGAIRIVDQTSKLVNFCKEINENFGEELIDYASFIALHKKQIKKTLTKYKQRKKMIWAKTLLSKDTFFHSTTFGRSYRQDLRLLNRMGFKIAIVSTKSREWNALRDRFKIQLILTLVECLTTEGSSFSNLILPNGCVNPSILTDVFIDELVGDFAGVMTMEFQNRTLFAGLAFGKISNESPLTLRTALLLPQIFRENGLGSLLAMYGMNYMEKYYNIQKFEVFSTTRNVKVEKLTTSTGFFEYGTISRMAYDITGHNSELSYSIGMNRTYRFSNSLLHKLLIQNPEPAQYNNWKQAFKLQHALAK</sequence>
<protein>
    <recommendedName>
        <fullName evidence="3">N-acetyltransferase domain-containing protein</fullName>
    </recommendedName>
</protein>
<dbReference type="Proteomes" id="UP001208689">
    <property type="component" value="Chromosome"/>
</dbReference>
<proteinExistence type="predicted"/>
<keyword evidence="2" id="KW-1185">Reference proteome</keyword>
<evidence type="ECO:0000313" key="2">
    <source>
        <dbReference type="Proteomes" id="UP001208689"/>
    </source>
</evidence>
<dbReference type="EMBL" id="CP104013">
    <property type="protein sequence ID" value="UYP45472.1"/>
    <property type="molecule type" value="Genomic_DNA"/>
</dbReference>
<evidence type="ECO:0008006" key="3">
    <source>
        <dbReference type="Google" id="ProtNLM"/>
    </source>
</evidence>
<name>A0ABY6HSW1_9ARCH</name>